<feature type="signal peptide" evidence="1">
    <location>
        <begin position="1"/>
        <end position="20"/>
    </location>
</feature>
<protein>
    <submittedName>
        <fullName evidence="2">Uncharacterized protein</fullName>
    </submittedName>
</protein>
<evidence type="ECO:0000313" key="2">
    <source>
        <dbReference type="EMBL" id="KAK2022094.1"/>
    </source>
</evidence>
<name>A0AAD9LUZ2_9PEZI</name>
<dbReference type="PROSITE" id="PS51257">
    <property type="entry name" value="PROKAR_LIPOPROTEIN"/>
    <property type="match status" value="1"/>
</dbReference>
<keyword evidence="3" id="KW-1185">Reference proteome</keyword>
<reference evidence="2" key="1">
    <citation type="submission" date="2021-06" db="EMBL/GenBank/DDBJ databases">
        <title>Comparative genomics, transcriptomics and evolutionary studies reveal genomic signatures of adaptation to plant cell wall in hemibiotrophic fungi.</title>
        <authorList>
            <consortium name="DOE Joint Genome Institute"/>
            <person name="Baroncelli R."/>
            <person name="Diaz J.F."/>
            <person name="Benocci T."/>
            <person name="Peng M."/>
            <person name="Battaglia E."/>
            <person name="Haridas S."/>
            <person name="Andreopoulos W."/>
            <person name="Labutti K."/>
            <person name="Pangilinan J."/>
            <person name="Floch G.L."/>
            <person name="Makela M.R."/>
            <person name="Henrissat B."/>
            <person name="Grigoriev I.V."/>
            <person name="Crouch J.A."/>
            <person name="De Vries R.P."/>
            <person name="Sukno S.A."/>
            <person name="Thon M.R."/>
        </authorList>
    </citation>
    <scope>NUCLEOTIDE SEQUENCE</scope>
    <source>
        <strain evidence="2">MAFF235873</strain>
    </source>
</reference>
<organism evidence="2 3">
    <name type="scientific">Colletotrichum zoysiae</name>
    <dbReference type="NCBI Taxonomy" id="1216348"/>
    <lineage>
        <taxon>Eukaryota</taxon>
        <taxon>Fungi</taxon>
        <taxon>Dikarya</taxon>
        <taxon>Ascomycota</taxon>
        <taxon>Pezizomycotina</taxon>
        <taxon>Sordariomycetes</taxon>
        <taxon>Hypocreomycetidae</taxon>
        <taxon>Glomerellales</taxon>
        <taxon>Glomerellaceae</taxon>
        <taxon>Colletotrichum</taxon>
        <taxon>Colletotrichum graminicola species complex</taxon>
    </lineage>
</organism>
<dbReference type="EMBL" id="MU843061">
    <property type="protein sequence ID" value="KAK2022094.1"/>
    <property type="molecule type" value="Genomic_DNA"/>
</dbReference>
<accession>A0AAD9LUZ2</accession>
<gene>
    <name evidence="2" type="ORF">LX32DRAFT_698929</name>
</gene>
<dbReference type="Proteomes" id="UP001232148">
    <property type="component" value="Unassembled WGS sequence"/>
</dbReference>
<comment type="caution">
    <text evidence="2">The sequence shown here is derived from an EMBL/GenBank/DDBJ whole genome shotgun (WGS) entry which is preliminary data.</text>
</comment>
<proteinExistence type="predicted"/>
<feature type="chain" id="PRO_5042196992" evidence="1">
    <location>
        <begin position="21"/>
        <end position="52"/>
    </location>
</feature>
<evidence type="ECO:0000313" key="3">
    <source>
        <dbReference type="Proteomes" id="UP001232148"/>
    </source>
</evidence>
<keyword evidence="1" id="KW-0732">Signal</keyword>
<evidence type="ECO:0000256" key="1">
    <source>
        <dbReference type="SAM" id="SignalP"/>
    </source>
</evidence>
<dbReference type="AlphaFoldDB" id="A0AAD9LUZ2"/>
<sequence>MQFKQSILVVLAGLLSLTVACKDAEGNDGVCKSPGFCCKEDSTQCVTSDCQF</sequence>